<evidence type="ECO:0000256" key="3">
    <source>
        <dbReference type="ARBA" id="ARBA00022475"/>
    </source>
</evidence>
<organism evidence="10 11">
    <name type="scientific">Coccomyxa viridis</name>
    <dbReference type="NCBI Taxonomy" id="1274662"/>
    <lineage>
        <taxon>Eukaryota</taxon>
        <taxon>Viridiplantae</taxon>
        <taxon>Chlorophyta</taxon>
        <taxon>core chlorophytes</taxon>
        <taxon>Trebouxiophyceae</taxon>
        <taxon>Trebouxiophyceae incertae sedis</taxon>
        <taxon>Coccomyxaceae</taxon>
        <taxon>Coccomyxa</taxon>
    </lineage>
</organism>
<evidence type="ECO:0000256" key="7">
    <source>
        <dbReference type="ARBA" id="ARBA00023136"/>
    </source>
</evidence>
<dbReference type="InterPro" id="IPR044669">
    <property type="entry name" value="YneE/VCCN1/2-like"/>
</dbReference>
<feature type="compositionally biased region" description="Polar residues" evidence="8">
    <location>
        <begin position="74"/>
        <end position="86"/>
    </location>
</feature>
<comment type="caution">
    <text evidence="10">The sequence shown here is derived from an EMBL/GenBank/DDBJ whole genome shotgun (WGS) entry which is preliminary data.</text>
</comment>
<keyword evidence="4 9" id="KW-0812">Transmembrane</keyword>
<evidence type="ECO:0000256" key="2">
    <source>
        <dbReference type="ARBA" id="ARBA00022448"/>
    </source>
</evidence>
<name>A0ABP1FS32_9CHLO</name>
<evidence type="ECO:0000313" key="10">
    <source>
        <dbReference type="EMBL" id="CAL5222221.1"/>
    </source>
</evidence>
<dbReference type="PANTHER" id="PTHR33281">
    <property type="entry name" value="UPF0187 PROTEIN YNEE"/>
    <property type="match status" value="1"/>
</dbReference>
<evidence type="ECO:0000313" key="11">
    <source>
        <dbReference type="Proteomes" id="UP001497392"/>
    </source>
</evidence>
<protein>
    <submittedName>
        <fullName evidence="10">G4553 protein</fullName>
    </submittedName>
</protein>
<proteinExistence type="predicted"/>
<dbReference type="PROSITE" id="PS51257">
    <property type="entry name" value="PROKAR_LIPOPROTEIN"/>
    <property type="match status" value="1"/>
</dbReference>
<feature type="compositionally biased region" description="Basic and acidic residues" evidence="8">
    <location>
        <begin position="46"/>
        <end position="61"/>
    </location>
</feature>
<keyword evidence="6" id="KW-0406">Ion transport</keyword>
<gene>
    <name evidence="10" type="primary">g4553</name>
    <name evidence="10" type="ORF">VP750_LOCUS3880</name>
</gene>
<keyword evidence="7 9" id="KW-0472">Membrane</keyword>
<evidence type="ECO:0000256" key="9">
    <source>
        <dbReference type="SAM" id="Phobius"/>
    </source>
</evidence>
<keyword evidence="5 9" id="KW-1133">Transmembrane helix</keyword>
<evidence type="ECO:0000256" key="8">
    <source>
        <dbReference type="SAM" id="MobiDB-lite"/>
    </source>
</evidence>
<comment type="subcellular location">
    <subcellularLocation>
        <location evidence="1">Cell membrane</location>
        <topology evidence="1">Multi-pass membrane protein</topology>
    </subcellularLocation>
</comment>
<evidence type="ECO:0000256" key="5">
    <source>
        <dbReference type="ARBA" id="ARBA00022989"/>
    </source>
</evidence>
<keyword evidence="2" id="KW-0813">Transport</keyword>
<evidence type="ECO:0000256" key="1">
    <source>
        <dbReference type="ARBA" id="ARBA00004651"/>
    </source>
</evidence>
<reference evidence="10 11" key="1">
    <citation type="submission" date="2024-06" db="EMBL/GenBank/DDBJ databases">
        <authorList>
            <person name="Kraege A."/>
            <person name="Thomma B."/>
        </authorList>
    </citation>
    <scope>NUCLEOTIDE SEQUENCE [LARGE SCALE GENOMIC DNA]</scope>
</reference>
<keyword evidence="3" id="KW-1003">Cell membrane</keyword>
<sequence>MSLGGSRVDSGSFASTSGTYACPHRQGWSISKGGRICGRRSPGSRWGRDDRDAYRSREKQHTRARRKQGVLNGSRLSNIGANSDSSAKADLNSASLAGVSVQEEHLNCGAQHIPLMDEEHLDTDPSTDKELTSSSHSISSFFTATDWEYHQSATRYFRNLLNIRESTVYKRILAPCLTVTAFSALVALYNSTHTLPMCTIATTPHTLLGSALSLLLVFRTNASYARLVEGRRMWGQLVRNAREWIRLTAVYFPRELHPESLAYVQAFAISTKGRVRPGRFRRDPNDVTACRYDMRPKLLKVLGPETTEYLVAALNPPGVCARGLSRVLLKAVQRPAPIPLFVAQRAEEVIKDMVHAASASHRLFETPIPVSYTRHTSRSLMLWLLSLPFALWTIMGTSMVPACLVISYVLIGIDELGIQIEEPSSILPLVPMMNKIRFEVQAVMREMQHPLQYAT</sequence>
<accession>A0ABP1FS32</accession>
<keyword evidence="11" id="KW-1185">Reference proteome</keyword>
<feature type="region of interest" description="Disordered" evidence="8">
    <location>
        <begin position="31"/>
        <end position="86"/>
    </location>
</feature>
<feature type="transmembrane region" description="Helical" evidence="9">
    <location>
        <begin position="382"/>
        <end position="411"/>
    </location>
</feature>
<evidence type="ECO:0000256" key="6">
    <source>
        <dbReference type="ARBA" id="ARBA00023065"/>
    </source>
</evidence>
<dbReference type="EMBL" id="CAXHTA020000006">
    <property type="protein sequence ID" value="CAL5222221.1"/>
    <property type="molecule type" value="Genomic_DNA"/>
</dbReference>
<evidence type="ECO:0000256" key="4">
    <source>
        <dbReference type="ARBA" id="ARBA00022692"/>
    </source>
</evidence>
<dbReference type="PANTHER" id="PTHR33281:SF19">
    <property type="entry name" value="VOLTAGE-DEPENDENT ANION CHANNEL-FORMING PROTEIN YNEE"/>
    <property type="match status" value="1"/>
</dbReference>
<dbReference type="Proteomes" id="UP001497392">
    <property type="component" value="Unassembled WGS sequence"/>
</dbReference>
<dbReference type="Pfam" id="PF25539">
    <property type="entry name" value="Bestrophin_2"/>
    <property type="match status" value="1"/>
</dbReference>